<keyword evidence="3" id="KW-1185">Reference proteome</keyword>
<name>A0A0F7ZK55_9HYPO</name>
<dbReference type="Proteomes" id="UP000054481">
    <property type="component" value="Unassembled WGS sequence"/>
</dbReference>
<accession>A0A0F7ZK55</accession>
<proteinExistence type="predicted"/>
<evidence type="ECO:0000259" key="1">
    <source>
        <dbReference type="Pfam" id="PF20150"/>
    </source>
</evidence>
<protein>
    <recommendedName>
        <fullName evidence="1">2EXR domain-containing protein</fullName>
    </recommendedName>
</protein>
<gene>
    <name evidence="2" type="ORF">HIM_10406</name>
</gene>
<dbReference type="InterPro" id="IPR045518">
    <property type="entry name" value="2EXR"/>
</dbReference>
<reference evidence="2 3" key="1">
    <citation type="journal article" date="2014" name="Genome Biol. Evol.">
        <title>Comparative genomics and transcriptomics analyses reveal divergent lifestyle features of nematode endoparasitic fungus Hirsutella minnesotensis.</title>
        <authorList>
            <person name="Lai Y."/>
            <person name="Liu K."/>
            <person name="Zhang X."/>
            <person name="Zhang X."/>
            <person name="Li K."/>
            <person name="Wang N."/>
            <person name="Shu C."/>
            <person name="Wu Y."/>
            <person name="Wang C."/>
            <person name="Bushley K.E."/>
            <person name="Xiang M."/>
            <person name="Liu X."/>
        </authorList>
    </citation>
    <scope>NUCLEOTIDE SEQUENCE [LARGE SCALE GENOMIC DNA]</scope>
    <source>
        <strain evidence="2 3">3608</strain>
    </source>
</reference>
<dbReference type="PANTHER" id="PTHR35910:SF1">
    <property type="entry name" value="2EXR DOMAIN-CONTAINING PROTEIN"/>
    <property type="match status" value="1"/>
</dbReference>
<dbReference type="Pfam" id="PF20150">
    <property type="entry name" value="2EXR"/>
    <property type="match status" value="1"/>
</dbReference>
<feature type="domain" description="2EXR" evidence="1">
    <location>
        <begin position="12"/>
        <end position="88"/>
    </location>
</feature>
<evidence type="ECO:0000313" key="2">
    <source>
        <dbReference type="EMBL" id="KJZ70220.1"/>
    </source>
</evidence>
<evidence type="ECO:0000313" key="3">
    <source>
        <dbReference type="Proteomes" id="UP000054481"/>
    </source>
</evidence>
<dbReference type="EMBL" id="KQ030639">
    <property type="protein sequence ID" value="KJZ70220.1"/>
    <property type="molecule type" value="Genomic_DNA"/>
</dbReference>
<dbReference type="AlphaFoldDB" id="A0A0F7ZK55"/>
<organism evidence="2 3">
    <name type="scientific">Hirsutella minnesotensis 3608</name>
    <dbReference type="NCBI Taxonomy" id="1043627"/>
    <lineage>
        <taxon>Eukaryota</taxon>
        <taxon>Fungi</taxon>
        <taxon>Dikarya</taxon>
        <taxon>Ascomycota</taxon>
        <taxon>Pezizomycotina</taxon>
        <taxon>Sordariomycetes</taxon>
        <taxon>Hypocreomycetidae</taxon>
        <taxon>Hypocreales</taxon>
        <taxon>Ophiocordycipitaceae</taxon>
        <taxon>Hirsutella</taxon>
    </lineage>
</organism>
<dbReference type="OrthoDB" id="3473305at2759"/>
<dbReference type="PANTHER" id="PTHR35910">
    <property type="entry name" value="2EXR DOMAIN-CONTAINING PROTEIN"/>
    <property type="match status" value="1"/>
</dbReference>
<sequence>MADKPVMSNSAFHLFSQLPTELRQLIWELSMEPREVIVGGLVRRSSTPAPPLLQVCKESRSYLQNRYKTCVLSGDLKKSRLINFDIDTAYCPPTMSLNTIFQIAPVRWLKVEFVGVTGGCFLDFFLDLFTSLDTLIMIYLQRDPYSQPDEEWEKDWVSVMEYYYCRDDPIRFDVEVVHPDLPESVRLTRDNWLERKEYWRRWNLARGIGPVGSD</sequence>